<evidence type="ECO:0000256" key="1">
    <source>
        <dbReference type="SAM" id="Coils"/>
    </source>
</evidence>
<organism evidence="3 4">
    <name type="scientific">Caenorhabditis auriculariae</name>
    <dbReference type="NCBI Taxonomy" id="2777116"/>
    <lineage>
        <taxon>Eukaryota</taxon>
        <taxon>Metazoa</taxon>
        <taxon>Ecdysozoa</taxon>
        <taxon>Nematoda</taxon>
        <taxon>Chromadorea</taxon>
        <taxon>Rhabditida</taxon>
        <taxon>Rhabditina</taxon>
        <taxon>Rhabditomorpha</taxon>
        <taxon>Rhabditoidea</taxon>
        <taxon>Rhabditidae</taxon>
        <taxon>Peloderinae</taxon>
        <taxon>Caenorhabditis</taxon>
    </lineage>
</organism>
<feature type="coiled-coil region" evidence="1">
    <location>
        <begin position="47"/>
        <end position="106"/>
    </location>
</feature>
<dbReference type="SUPFAM" id="SSF57959">
    <property type="entry name" value="Leucine zipper domain"/>
    <property type="match status" value="1"/>
</dbReference>
<comment type="caution">
    <text evidence="3">The sequence shown here is derived from an EMBL/GenBank/DDBJ whole genome shotgun (WGS) entry which is preliminary data.</text>
</comment>
<dbReference type="GO" id="GO:0003700">
    <property type="term" value="F:DNA-binding transcription factor activity"/>
    <property type="evidence" value="ECO:0007669"/>
    <property type="project" value="InterPro"/>
</dbReference>
<keyword evidence="1" id="KW-0175">Coiled coil</keyword>
<name>A0A8S1HJD6_9PELO</name>
<dbReference type="SMART" id="SM00338">
    <property type="entry name" value="BRLZ"/>
    <property type="match status" value="1"/>
</dbReference>
<dbReference type="EMBL" id="CAJGYM010000045">
    <property type="protein sequence ID" value="CAD6194538.1"/>
    <property type="molecule type" value="Genomic_DNA"/>
</dbReference>
<sequence>MKICGTCSSESESVWMNEGWDRLGSWRRGPCATEMAGRGQVRRDGGIVELSKRREQNKKAAARYRDKQKSRWQKLLDSRQFEQARNLKLKKLVADLEKQTAAMREKLLGELHRASSNEKKN</sequence>
<protein>
    <recommendedName>
        <fullName evidence="2">BZIP domain-containing protein</fullName>
    </recommendedName>
</protein>
<evidence type="ECO:0000313" key="4">
    <source>
        <dbReference type="Proteomes" id="UP000835052"/>
    </source>
</evidence>
<reference evidence="3" key="1">
    <citation type="submission" date="2020-10" db="EMBL/GenBank/DDBJ databases">
        <authorList>
            <person name="Kikuchi T."/>
        </authorList>
    </citation>
    <scope>NUCLEOTIDE SEQUENCE</scope>
    <source>
        <strain evidence="3">NKZ352</strain>
    </source>
</reference>
<dbReference type="AlphaFoldDB" id="A0A8S1HJD6"/>
<dbReference type="InterPro" id="IPR004827">
    <property type="entry name" value="bZIP"/>
</dbReference>
<dbReference type="PROSITE" id="PS00036">
    <property type="entry name" value="BZIP_BASIC"/>
    <property type="match status" value="1"/>
</dbReference>
<dbReference type="InterPro" id="IPR046347">
    <property type="entry name" value="bZIP_sf"/>
</dbReference>
<dbReference type="Gene3D" id="1.20.5.170">
    <property type="match status" value="1"/>
</dbReference>
<accession>A0A8S1HJD6</accession>
<evidence type="ECO:0000259" key="2">
    <source>
        <dbReference type="PROSITE" id="PS00036"/>
    </source>
</evidence>
<keyword evidence="4" id="KW-1185">Reference proteome</keyword>
<gene>
    <name evidence="3" type="ORF">CAUJ_LOCUS10457</name>
</gene>
<evidence type="ECO:0000313" key="3">
    <source>
        <dbReference type="EMBL" id="CAD6194538.1"/>
    </source>
</evidence>
<dbReference type="OrthoDB" id="5847285at2759"/>
<dbReference type="Proteomes" id="UP000835052">
    <property type="component" value="Unassembled WGS sequence"/>
</dbReference>
<feature type="domain" description="BZIP" evidence="2">
    <location>
        <begin position="52"/>
        <end position="67"/>
    </location>
</feature>
<proteinExistence type="predicted"/>